<keyword evidence="1" id="KW-0175">Coiled coil</keyword>
<dbReference type="EMBL" id="JANEYF010003533">
    <property type="protein sequence ID" value="KAJ8935691.1"/>
    <property type="molecule type" value="Genomic_DNA"/>
</dbReference>
<reference evidence="2" key="1">
    <citation type="journal article" date="2023" name="Insect Mol. Biol.">
        <title>Genome sequencing provides insights into the evolution of gene families encoding plant cell wall-degrading enzymes in longhorned beetles.</title>
        <authorList>
            <person name="Shin N.R."/>
            <person name="Okamura Y."/>
            <person name="Kirsch R."/>
            <person name="Pauchet Y."/>
        </authorList>
    </citation>
    <scope>NUCLEOTIDE SEQUENCE</scope>
    <source>
        <strain evidence="2">RBIC_L_NR</strain>
    </source>
</reference>
<dbReference type="AlphaFoldDB" id="A0AAV8XB59"/>
<proteinExistence type="predicted"/>
<evidence type="ECO:0000313" key="3">
    <source>
        <dbReference type="Proteomes" id="UP001162156"/>
    </source>
</evidence>
<sequence length="220" mass="25888">MREFLELESPLVGQKCDQELKNIETEYPGLFDADSNALEIEFIEDDIELVLEEEKHIDDLIRINENLQNDLFKELSNETSKEIKTSLKLRSTQDLCNTLGEQLDELNEKLHTQLVKYGSNLYDFEFVDYHFRILHSHQNYLVTRIEVEKLKQILIYLNTTNPDSILSITESVYLHMSRESKEETKRRMCGMLDNISAKLADHHIAQTKLKYAQQELELHQ</sequence>
<comment type="caution">
    <text evidence="2">The sequence shown here is derived from an EMBL/GenBank/DDBJ whole genome shotgun (WGS) entry which is preliminary data.</text>
</comment>
<gene>
    <name evidence="2" type="ORF">NQ314_012690</name>
</gene>
<feature type="coiled-coil region" evidence="1">
    <location>
        <begin position="50"/>
        <end position="109"/>
    </location>
</feature>
<name>A0AAV8XB59_9CUCU</name>
<evidence type="ECO:0000313" key="2">
    <source>
        <dbReference type="EMBL" id="KAJ8935691.1"/>
    </source>
</evidence>
<evidence type="ECO:0000256" key="1">
    <source>
        <dbReference type="SAM" id="Coils"/>
    </source>
</evidence>
<accession>A0AAV8XB59</accession>
<keyword evidence="3" id="KW-1185">Reference proteome</keyword>
<organism evidence="2 3">
    <name type="scientific">Rhamnusium bicolor</name>
    <dbReference type="NCBI Taxonomy" id="1586634"/>
    <lineage>
        <taxon>Eukaryota</taxon>
        <taxon>Metazoa</taxon>
        <taxon>Ecdysozoa</taxon>
        <taxon>Arthropoda</taxon>
        <taxon>Hexapoda</taxon>
        <taxon>Insecta</taxon>
        <taxon>Pterygota</taxon>
        <taxon>Neoptera</taxon>
        <taxon>Endopterygota</taxon>
        <taxon>Coleoptera</taxon>
        <taxon>Polyphaga</taxon>
        <taxon>Cucujiformia</taxon>
        <taxon>Chrysomeloidea</taxon>
        <taxon>Cerambycidae</taxon>
        <taxon>Lepturinae</taxon>
        <taxon>Rhagiini</taxon>
        <taxon>Rhamnusium</taxon>
    </lineage>
</organism>
<protein>
    <submittedName>
        <fullName evidence="2">Uncharacterized protein</fullName>
    </submittedName>
</protein>
<dbReference type="Proteomes" id="UP001162156">
    <property type="component" value="Unassembled WGS sequence"/>
</dbReference>